<reference evidence="1 2" key="1">
    <citation type="submission" date="2016-03" db="EMBL/GenBank/DDBJ databases">
        <authorList>
            <person name="Zhang H."/>
            <person name="Liu R."/>
            <person name="Wang M."/>
            <person name="Wang H."/>
            <person name="Wang L."/>
            <person name="Song L."/>
        </authorList>
    </citation>
    <scope>NUCLEOTIDE SEQUENCE [LARGE SCALE GENOMIC DNA]</scope>
    <source>
        <strain evidence="1 2">DSM 16098</strain>
    </source>
</reference>
<protein>
    <submittedName>
        <fullName evidence="1">Uncharacterized protein</fullName>
    </submittedName>
</protein>
<organism evidence="1 2">
    <name type="scientific">Pseudoalteromonas agarivorans</name>
    <dbReference type="NCBI Taxonomy" id="176102"/>
    <lineage>
        <taxon>Bacteria</taxon>
        <taxon>Pseudomonadati</taxon>
        <taxon>Pseudomonadota</taxon>
        <taxon>Gammaproteobacteria</taxon>
        <taxon>Alteromonadales</taxon>
        <taxon>Pseudoalteromonadaceae</taxon>
        <taxon>Pseudoalteromonas</taxon>
    </lineage>
</organism>
<comment type="caution">
    <text evidence="1">The sequence shown here is derived from an EMBL/GenBank/DDBJ whole genome shotgun (WGS) entry which is preliminary data.</text>
</comment>
<gene>
    <name evidence="1" type="ORF">A2I98_08800</name>
</gene>
<name>A0ABR5VV16_9GAMM</name>
<dbReference type="Proteomes" id="UP000075621">
    <property type="component" value="Unassembled WGS sequence"/>
</dbReference>
<evidence type="ECO:0000313" key="2">
    <source>
        <dbReference type="Proteomes" id="UP000075621"/>
    </source>
</evidence>
<proteinExistence type="predicted"/>
<sequence>MCQKGVAISDHCDNFIYELARNEYLEKGRIHCPQHVPEELHSQHYGSYDHPTINNTNINHSSSRCISTEITRLSFVALGQLAFMSCDNMLGYAPFIWL</sequence>
<accession>A0ABR5VV16</accession>
<dbReference type="EMBL" id="LVCM01000007">
    <property type="protein sequence ID" value="KYL34916.1"/>
    <property type="molecule type" value="Genomic_DNA"/>
</dbReference>
<evidence type="ECO:0000313" key="1">
    <source>
        <dbReference type="EMBL" id="KYL34916.1"/>
    </source>
</evidence>
<dbReference type="RefSeq" id="WP_064384924.1">
    <property type="nucleotide sequence ID" value="NZ_LVCM01000007.1"/>
</dbReference>